<dbReference type="Gene3D" id="3.50.50.60">
    <property type="entry name" value="FAD/NAD(P)-binding domain"/>
    <property type="match status" value="1"/>
</dbReference>
<evidence type="ECO:0000256" key="1">
    <source>
        <dbReference type="ARBA" id="ARBA00022737"/>
    </source>
</evidence>
<name>A0A1S3YZY8_TOBAC</name>
<evidence type="ECO:0000313" key="2">
    <source>
        <dbReference type="Proteomes" id="UP000790787"/>
    </source>
</evidence>
<accession>A0A1S3YZY8</accession>
<proteinExistence type="predicted"/>
<dbReference type="PANTHER" id="PTHR10648">
    <property type="entry name" value="SERINE/THREONINE-PROTEIN PHOSPHATASE PP2A 65 KDA REGULATORY SUBUNIT"/>
    <property type="match status" value="1"/>
</dbReference>
<dbReference type="GO" id="GO:0005634">
    <property type="term" value="C:nucleus"/>
    <property type="evidence" value="ECO:0000318"/>
    <property type="project" value="GO_Central"/>
</dbReference>
<dbReference type="InterPro" id="IPR036188">
    <property type="entry name" value="FAD/NAD-bd_sf"/>
</dbReference>
<dbReference type="GO" id="GO:0000159">
    <property type="term" value="C:protein phosphatase type 2A complex"/>
    <property type="evidence" value="ECO:0000318"/>
    <property type="project" value="GO_Central"/>
</dbReference>
<dbReference type="OrthoDB" id="1238419at2759"/>
<evidence type="ECO:0000313" key="3">
    <source>
        <dbReference type="RefSeq" id="XP_016457757.1"/>
    </source>
</evidence>
<dbReference type="Proteomes" id="UP000790787">
    <property type="component" value="Chromosome 11"/>
</dbReference>
<evidence type="ECO:0000313" key="5">
    <source>
        <dbReference type="RefSeq" id="XP_016457760.1"/>
    </source>
</evidence>
<reference evidence="3 4" key="2">
    <citation type="submission" date="2025-04" db="UniProtKB">
        <authorList>
            <consortium name="RefSeq"/>
        </authorList>
    </citation>
    <scope>IDENTIFICATION</scope>
</reference>
<reference key="1">
    <citation type="journal article" date="2014" name="Nat. Commun.">
        <title>The tobacco genome sequence and its comparison with those of tomato and potato.</title>
        <authorList>
            <person name="Sierro N."/>
            <person name="Battey J.N."/>
            <person name="Ouadi S."/>
            <person name="Bakaher N."/>
            <person name="Bovet L."/>
            <person name="Willig A."/>
            <person name="Goepfert S."/>
            <person name="Peitsch M.C."/>
            <person name="Ivanov N.V."/>
        </authorList>
    </citation>
    <scope>NUCLEOTIDE SEQUENCE [LARGE SCALE GENOMIC DNA]</scope>
    <source>
        <strain>cv. TN90</strain>
    </source>
</reference>
<dbReference type="SMR" id="A0A1S3YZY8"/>
<dbReference type="KEGG" id="nta:107781552"/>
<dbReference type="InterPro" id="IPR011989">
    <property type="entry name" value="ARM-like"/>
</dbReference>
<dbReference type="RefSeq" id="XP_016457760.1">
    <property type="nucleotide sequence ID" value="XM_016602274.1"/>
</dbReference>
<dbReference type="GeneID" id="107781552"/>
<dbReference type="AlphaFoldDB" id="A0A1S3YZY8"/>
<evidence type="ECO:0000313" key="4">
    <source>
        <dbReference type="RefSeq" id="XP_016457759.1"/>
    </source>
</evidence>
<dbReference type="GO" id="GO:0005829">
    <property type="term" value="C:cytosol"/>
    <property type="evidence" value="ECO:0000318"/>
    <property type="project" value="GO_Central"/>
</dbReference>
<dbReference type="RefSeq" id="XP_016457759.1">
    <property type="nucleotide sequence ID" value="XM_016602273.1"/>
</dbReference>
<dbReference type="GO" id="GO:0019888">
    <property type="term" value="F:protein phosphatase regulator activity"/>
    <property type="evidence" value="ECO:0000318"/>
    <property type="project" value="GO_Central"/>
</dbReference>
<dbReference type="STRING" id="4097.A0A1S3YZY8"/>
<sequence length="658" mass="73875">MPKRDIFAHFYGNNRAISSLPYDFGFHDCKWVDTGQVRASYDAKIDEITLKDTMDSAAIDCTSDNRSDLIVENSLLLDNSKAPSEVLQNPMADSLPGYSAILGHQLFDTMSNRHCYSKSCEVVCAALSIDYSDRYGDFSFQLKKLTIYYSDIRGVAEVQDELKEIVHYLHDPKRCTRLNDDGLSHNITKMFDNSFQSDLPLIGCPTSESKLIGWFYLVKRLAAGEWVTVGVPACGLFHIAYSNASDMLTVDLLSTYSQMRQEDMPMVRRLVATHLGKFVANVAPTYLKIDITSMFDYLTHGTKILVRVVALDILYTRLLLAFGVKPYSGIYEKTSGSLKDQLEAITPALEKVSNALGSIKNYDFLEYLKKFLDWSVQSEAVSNTGSLIGCSVNDLVLALSTYHIQVGNGKRQKRGEPSVEISEEDCVDKVNVIFENGQQYTGALLVGVDGVWSEVSEMHARICYKDGSPFQTDLHREPGTCITDNRGLNDTEFTDTGERLEYSKLSLALFVSIMIDIHMHVKSSWLDNERGVFDDIIGRNSLAALRKNSTQVLAVKFDLFKNWQLLAKSQISHSIRPECHIEIFSFVEKVHLEPRATWIHTKVLSVVGLRQDEVDAVVSIMKVEKPPSVLYADFGGSDAQNKEIKEVFECPLPHPQAF</sequence>
<organism evidence="4">
    <name type="scientific">Nicotiana tabacum</name>
    <name type="common">Common tobacco</name>
    <dbReference type="NCBI Taxonomy" id="4097"/>
    <lineage>
        <taxon>Eukaryota</taxon>
        <taxon>Viridiplantae</taxon>
        <taxon>Streptophyta</taxon>
        <taxon>Embryophyta</taxon>
        <taxon>Tracheophyta</taxon>
        <taxon>Spermatophyta</taxon>
        <taxon>Magnoliopsida</taxon>
        <taxon>eudicotyledons</taxon>
        <taxon>Gunneridae</taxon>
        <taxon>Pentapetalae</taxon>
        <taxon>asterids</taxon>
        <taxon>lamiids</taxon>
        <taxon>Solanales</taxon>
        <taxon>Solanaceae</taxon>
        <taxon>Nicotianoideae</taxon>
        <taxon>Nicotianeae</taxon>
        <taxon>Nicotiana</taxon>
    </lineage>
</organism>
<dbReference type="RefSeq" id="XP_016457757.1">
    <property type="nucleotide sequence ID" value="XM_016602271.1"/>
</dbReference>
<dbReference type="PaxDb" id="4097-A0A1S3YZY8"/>
<dbReference type="GO" id="GO:0005737">
    <property type="term" value="C:cytoplasm"/>
    <property type="evidence" value="ECO:0000318"/>
    <property type="project" value="GO_Central"/>
</dbReference>
<dbReference type="InterPro" id="IPR051023">
    <property type="entry name" value="PP2A_Regulatory_Subunit_A"/>
</dbReference>
<dbReference type="PANTHER" id="PTHR10648:SF36">
    <property type="entry name" value="SERINE_THREONINE-PROTEIN PHOSPHATASE 2A 65 KDA REGULATORY SUBUNIT A BETA ISOFORM-RELATED"/>
    <property type="match status" value="1"/>
</dbReference>
<dbReference type="Gene3D" id="1.25.10.10">
    <property type="entry name" value="Leucine-rich Repeat Variant"/>
    <property type="match status" value="1"/>
</dbReference>
<keyword evidence="1" id="KW-0677">Repeat</keyword>
<gene>
    <name evidence="3 4 5" type="primary">LOC107781552</name>
</gene>
<keyword evidence="2" id="KW-1185">Reference proteome</keyword>
<protein>
    <submittedName>
        <fullName evidence="3 4">Uncharacterized protein</fullName>
    </submittedName>
</protein>